<evidence type="ECO:0000256" key="1">
    <source>
        <dbReference type="SAM" id="MobiDB-lite"/>
    </source>
</evidence>
<comment type="caution">
    <text evidence="2">The sequence shown here is derived from an EMBL/GenBank/DDBJ whole genome shotgun (WGS) entry which is preliminary data.</text>
</comment>
<name>A0ABT6MER1_9NOCA</name>
<dbReference type="EMBL" id="JARXVC010000011">
    <property type="protein sequence ID" value="MDH6282811.1"/>
    <property type="molecule type" value="Genomic_DNA"/>
</dbReference>
<accession>A0ABT6MER1</accession>
<dbReference type="Proteomes" id="UP001160334">
    <property type="component" value="Unassembled WGS sequence"/>
</dbReference>
<evidence type="ECO:0000313" key="3">
    <source>
        <dbReference type="Proteomes" id="UP001160334"/>
    </source>
</evidence>
<proteinExistence type="predicted"/>
<keyword evidence="3" id="KW-1185">Reference proteome</keyword>
<organism evidence="2 3">
    <name type="scientific">Prescottella agglutinans</name>
    <dbReference type="NCBI Taxonomy" id="1644129"/>
    <lineage>
        <taxon>Bacteria</taxon>
        <taxon>Bacillati</taxon>
        <taxon>Actinomycetota</taxon>
        <taxon>Actinomycetes</taxon>
        <taxon>Mycobacteriales</taxon>
        <taxon>Nocardiaceae</taxon>
        <taxon>Prescottella</taxon>
    </lineage>
</organism>
<sequence length="56" mass="6295">MGALMDEELHPVRVVETPQEMTASRHESSRVIGRPIPPFPNEIRAYLNVGLEPPTE</sequence>
<reference evidence="2 3" key="1">
    <citation type="submission" date="2023-04" db="EMBL/GenBank/DDBJ databases">
        <title>Forest soil microbial communities from Buena Vista Peninsula, Colon Province, Panama.</title>
        <authorList>
            <person name="Bouskill N."/>
        </authorList>
    </citation>
    <scope>NUCLEOTIDE SEQUENCE [LARGE SCALE GENOMIC DNA]</scope>
    <source>
        <strain evidence="2 3">CFH S0262</strain>
    </source>
</reference>
<gene>
    <name evidence="2" type="ORF">M2280_004048</name>
</gene>
<feature type="region of interest" description="Disordered" evidence="1">
    <location>
        <begin position="17"/>
        <end position="36"/>
    </location>
</feature>
<evidence type="ECO:0000313" key="2">
    <source>
        <dbReference type="EMBL" id="MDH6282811.1"/>
    </source>
</evidence>
<protein>
    <submittedName>
        <fullName evidence="2">Uncharacterized protein</fullName>
    </submittedName>
</protein>